<sequence length="936" mass="108348">MTWYPNKDNLLSIYELLNQAQEGSTKIQQGVYAELERFNEELQDFNKYLLYIFLTTDENVSLVLQELAGLTLKNNLHFDDYDEIKYLQGNLLEGLKHPESKIRRTSGSVISYLISRTSFASCGDLFPFLSELLSSEEPIFIHSSLNCFMNLLEDNSNVYENDLLESKLDLMIEKTILLSHHELYEIRFLSLKCLIKMLFFLPDPLIKEFNNFLQHLIVLIEKEEKSIMVQAIAQCVNILISLHFSRVSFLIEEHLIPWMFQLTSNEEEELSLEGCRFWACFSEIKEARKLLVPKLEELIPILLEKMIYTQQELIERDKWIEDEMQEGAWTIRKASAISLETIASVCPNEVLIILTPMIVPPLQKVNEINIYENDQEWLTIEVSILALGYIAPYCLNNINQYLDEIVPYLVKLILPSNNESSNNSSRKNSNNNNNNNNNNNKNNKDDDEDEDEKKKLLKSVTFWSLSGYSSWIILNENQEYFELIVQSLIDTMKLDNEILQISSCSALGKLIQEDPSKFSELVAPILNIITDLIPKFESEPLLQLYSVIGILIENFNQEIINDENNLKFIEPLIKKWNSFSKEIDPDLIPLMDLFTAIVFNLGNCFLPFAEICFENSINLIDYILSNHIKLIEKHQQSNKSNNNSNNSNSRNNNNSLGNNNTNSLSNNNERGSEEGGVKIENSDLQYAIYSFGFISNLIVAIQDKIKPLITNSNFLKLIVFSMKEHNTQLKRITFEIVANLSIYTFDVLNENIEEYLSILIQNLDHSFLYLFENSTWALGEIFLRYQKDLGSLPEEILKKMIQVFQLKILNTRIANSAASLISRLTLSFTDLVSNNIHHFINDWLIAISSFKDISEKQLSYNALLTLINVNPDSFPDYFLNFCYVIVNFPEMGNELAESFLNILNEYKKSLANDWQSVYEKMPKNLQIELKNQFHFC</sequence>
<reference evidence="2" key="1">
    <citation type="submission" date="2022-08" db="EMBL/GenBank/DDBJ databases">
        <title>Novel sulphate-reducing endosymbionts in the free-living metamonad Anaeramoeba.</title>
        <authorList>
            <person name="Jerlstrom-Hultqvist J."/>
            <person name="Cepicka I."/>
            <person name="Gallot-Lavallee L."/>
            <person name="Salas-Leiva D."/>
            <person name="Curtis B.A."/>
            <person name="Zahonova K."/>
            <person name="Pipaliya S."/>
            <person name="Dacks J."/>
            <person name="Roger A.J."/>
        </authorList>
    </citation>
    <scope>NUCLEOTIDE SEQUENCE</scope>
    <source>
        <strain evidence="2">Busselton2</strain>
    </source>
</reference>
<organism evidence="2 3">
    <name type="scientific">Anaeramoeba flamelloides</name>
    <dbReference type="NCBI Taxonomy" id="1746091"/>
    <lineage>
        <taxon>Eukaryota</taxon>
        <taxon>Metamonada</taxon>
        <taxon>Anaeramoebidae</taxon>
        <taxon>Anaeramoeba</taxon>
    </lineage>
</organism>
<comment type="caution">
    <text evidence="2">The sequence shown here is derived from an EMBL/GenBank/DDBJ whole genome shotgun (WGS) entry which is preliminary data.</text>
</comment>
<accession>A0AAV7ZXV8</accession>
<dbReference type="InterPro" id="IPR011989">
    <property type="entry name" value="ARM-like"/>
</dbReference>
<evidence type="ECO:0000313" key="3">
    <source>
        <dbReference type="Proteomes" id="UP001146793"/>
    </source>
</evidence>
<dbReference type="Gene3D" id="1.25.10.10">
    <property type="entry name" value="Leucine-rich Repeat Variant"/>
    <property type="match status" value="2"/>
</dbReference>
<dbReference type="InterPro" id="IPR016024">
    <property type="entry name" value="ARM-type_fold"/>
</dbReference>
<gene>
    <name evidence="2" type="ORF">M0812_11321</name>
</gene>
<evidence type="ECO:0000256" key="1">
    <source>
        <dbReference type="SAM" id="MobiDB-lite"/>
    </source>
</evidence>
<protein>
    <recommendedName>
        <fullName evidence="4">ARM repeat-containing protein</fullName>
    </recommendedName>
</protein>
<feature type="compositionally biased region" description="Low complexity" evidence="1">
    <location>
        <begin position="420"/>
        <end position="441"/>
    </location>
</feature>
<feature type="region of interest" description="Disordered" evidence="1">
    <location>
        <begin position="635"/>
        <end position="675"/>
    </location>
</feature>
<feature type="compositionally biased region" description="Low complexity" evidence="1">
    <location>
        <begin position="637"/>
        <end position="668"/>
    </location>
</feature>
<proteinExistence type="predicted"/>
<dbReference type="AlphaFoldDB" id="A0AAV7ZXV8"/>
<dbReference type="SUPFAM" id="SSF48371">
    <property type="entry name" value="ARM repeat"/>
    <property type="match status" value="1"/>
</dbReference>
<dbReference type="EMBL" id="JANTQA010000023">
    <property type="protein sequence ID" value="KAJ3445447.1"/>
    <property type="molecule type" value="Genomic_DNA"/>
</dbReference>
<dbReference type="Proteomes" id="UP001146793">
    <property type="component" value="Unassembled WGS sequence"/>
</dbReference>
<name>A0AAV7ZXV8_9EUKA</name>
<evidence type="ECO:0000313" key="2">
    <source>
        <dbReference type="EMBL" id="KAJ3445447.1"/>
    </source>
</evidence>
<evidence type="ECO:0008006" key="4">
    <source>
        <dbReference type="Google" id="ProtNLM"/>
    </source>
</evidence>
<feature type="region of interest" description="Disordered" evidence="1">
    <location>
        <begin position="420"/>
        <end position="450"/>
    </location>
</feature>